<dbReference type="AlphaFoldDB" id="A0A8D9GN88"/>
<dbReference type="Gramene" id="A03p48820.2_BraZ1">
    <property type="protein sequence ID" value="A03p48820.2_BraZ1.CDS"/>
    <property type="gene ID" value="A03g48820.2_BraZ1"/>
</dbReference>
<dbReference type="Proteomes" id="UP000694005">
    <property type="component" value="Chromosome A03"/>
</dbReference>
<proteinExistence type="predicted"/>
<sequence length="69" mass="7877">MSRKKQVMAAGMVVVAGSHPWNSLVQFLVVTSQVADDEDTVMILSRTVLIRIFWKRFAWSHSSSYRYAS</sequence>
<evidence type="ECO:0000313" key="2">
    <source>
        <dbReference type="Proteomes" id="UP000694005"/>
    </source>
</evidence>
<protein>
    <submittedName>
        <fullName evidence="1">Uncharacterized protein</fullName>
    </submittedName>
</protein>
<evidence type="ECO:0000313" key="1">
    <source>
        <dbReference type="EMBL" id="CAG7883539.1"/>
    </source>
</evidence>
<accession>A0A8D9GN88</accession>
<reference evidence="1 2" key="1">
    <citation type="submission" date="2021-07" db="EMBL/GenBank/DDBJ databases">
        <authorList>
            <consortium name="Genoscope - CEA"/>
            <person name="William W."/>
        </authorList>
    </citation>
    <scope>NUCLEOTIDE SEQUENCE [LARGE SCALE GENOMIC DNA]</scope>
</reference>
<organism evidence="1 2">
    <name type="scientific">Brassica campestris</name>
    <name type="common">Field mustard</name>
    <dbReference type="NCBI Taxonomy" id="3711"/>
    <lineage>
        <taxon>Eukaryota</taxon>
        <taxon>Viridiplantae</taxon>
        <taxon>Streptophyta</taxon>
        <taxon>Embryophyta</taxon>
        <taxon>Tracheophyta</taxon>
        <taxon>Spermatophyta</taxon>
        <taxon>Magnoliopsida</taxon>
        <taxon>eudicotyledons</taxon>
        <taxon>Gunneridae</taxon>
        <taxon>Pentapetalae</taxon>
        <taxon>rosids</taxon>
        <taxon>malvids</taxon>
        <taxon>Brassicales</taxon>
        <taxon>Brassicaceae</taxon>
        <taxon>Brassiceae</taxon>
        <taxon>Brassica</taxon>
    </lineage>
</organism>
<dbReference type="EMBL" id="LS974619">
    <property type="protein sequence ID" value="CAG7883539.1"/>
    <property type="molecule type" value="Genomic_DNA"/>
</dbReference>
<gene>
    <name evidence="1" type="ORF">BRAPAZ1V2_A03P48820.2</name>
</gene>
<name>A0A8D9GN88_BRACM</name>